<feature type="signal peptide" evidence="1">
    <location>
        <begin position="1"/>
        <end position="29"/>
    </location>
</feature>
<evidence type="ECO:0000259" key="3">
    <source>
        <dbReference type="Pfam" id="PF21706"/>
    </source>
</evidence>
<dbReference type="RefSeq" id="WP_200796440.1">
    <property type="nucleotide sequence ID" value="NZ_FRCK01000006.1"/>
</dbReference>
<dbReference type="AlphaFoldDB" id="A0A1M7HG05"/>
<dbReference type="EMBL" id="FRCK01000006">
    <property type="protein sequence ID" value="SHM27399.1"/>
    <property type="molecule type" value="Genomic_DNA"/>
</dbReference>
<dbReference type="InterPro" id="IPR006311">
    <property type="entry name" value="TAT_signal"/>
</dbReference>
<dbReference type="SUPFAM" id="SSF51905">
    <property type="entry name" value="FAD/NAD(P)-binding domain"/>
    <property type="match status" value="2"/>
</dbReference>
<dbReference type="Pfam" id="PF07992">
    <property type="entry name" value="Pyr_redox_2"/>
    <property type="match status" value="1"/>
</dbReference>
<protein>
    <submittedName>
        <fullName evidence="4">NADPH-dependent 2,4-dienoyl-CoA reductase, sulfur reductase</fullName>
    </submittedName>
</protein>
<dbReference type="Pfam" id="PF21706">
    <property type="entry name" value="FCSD_central"/>
    <property type="match status" value="1"/>
</dbReference>
<dbReference type="PANTHER" id="PTHR43755">
    <property type="match status" value="1"/>
</dbReference>
<evidence type="ECO:0000313" key="4">
    <source>
        <dbReference type="EMBL" id="SHM27399.1"/>
    </source>
</evidence>
<keyword evidence="5" id="KW-1185">Reference proteome</keyword>
<dbReference type="PANTHER" id="PTHR43755:SF1">
    <property type="entry name" value="FAD-DEPENDENT PYRIDINE NUCLEOTIDE-DISULPHIDE OXIDOREDUCTASE"/>
    <property type="match status" value="1"/>
</dbReference>
<feature type="domain" description="FAD/NAD(P)-binding" evidence="2">
    <location>
        <begin position="49"/>
        <end position="152"/>
    </location>
</feature>
<name>A0A1M7HG05_9RHOB</name>
<dbReference type="InterPro" id="IPR023753">
    <property type="entry name" value="FAD/NAD-binding_dom"/>
</dbReference>
<dbReference type="Proteomes" id="UP000184444">
    <property type="component" value="Unassembled WGS sequence"/>
</dbReference>
<reference evidence="5" key="1">
    <citation type="submission" date="2016-11" db="EMBL/GenBank/DDBJ databases">
        <authorList>
            <person name="Varghese N."/>
            <person name="Submissions S."/>
        </authorList>
    </citation>
    <scope>NUCLEOTIDE SEQUENCE [LARGE SCALE GENOMIC DNA]</scope>
    <source>
        <strain evidence="5">DSM 6637</strain>
    </source>
</reference>
<sequence>MKIRRRTLLSAAPGLALGGALAGISPALAAPAALTGDTVLKPRSGRAPRIVICGGGWGGLTAARYLKAELPDAEVILLERNPFFWSAPFSNKWLIDVVDTGFLVHDMQRPANRYGYTLVQCEVTGIERDRKIVRTSKGNVDYDFLILSGGIRDAWDVWFGDDQAAIDHTRTHYASAYIPQGQMLGLKDRIRSFQGGTIVMTLPPPPHRCPPSPYERACLMAWHFKTNNIPARIVILDPKPQAAPIGEGYRTAFRELYPDIITHVPNARVKEVDPFNKRIMTEAGDFDFDDAIFMPPHQAAEMVFHADLIGTDAEGRPTGWADMHPRLYHANSDDSVYIVGDSMGAISPHFGHYPKSAHVANYIAKIVAKNIGERVRGQEVVARLPDNLCYMLVNGDPREAISVEFTYELGPDDLVHQTQIDIDVRTPDLMEEDFGWINGMFDDFVRV</sequence>
<dbReference type="STRING" id="53463.SAMN05444389_10673"/>
<proteinExistence type="predicted"/>
<dbReference type="Gene3D" id="3.50.50.60">
    <property type="entry name" value="FAD/NAD(P)-binding domain"/>
    <property type="match status" value="2"/>
</dbReference>
<accession>A0A1M7HG05</accession>
<dbReference type="PROSITE" id="PS51318">
    <property type="entry name" value="TAT"/>
    <property type="match status" value="1"/>
</dbReference>
<organism evidence="4 5">
    <name type="scientific">Paracoccus solventivorans</name>
    <dbReference type="NCBI Taxonomy" id="53463"/>
    <lineage>
        <taxon>Bacteria</taxon>
        <taxon>Pseudomonadati</taxon>
        <taxon>Pseudomonadota</taxon>
        <taxon>Alphaproteobacteria</taxon>
        <taxon>Rhodobacterales</taxon>
        <taxon>Paracoccaceae</taxon>
        <taxon>Paracoccus</taxon>
    </lineage>
</organism>
<feature type="domain" description="Sulfide dehydrogenase [flavocytochrome c] flavoprotein chain central" evidence="3">
    <location>
        <begin position="188"/>
        <end position="285"/>
    </location>
</feature>
<dbReference type="InterPro" id="IPR036188">
    <property type="entry name" value="FAD/NAD-bd_sf"/>
</dbReference>
<dbReference type="GO" id="GO:0016491">
    <property type="term" value="F:oxidoreductase activity"/>
    <property type="evidence" value="ECO:0007669"/>
    <property type="project" value="InterPro"/>
</dbReference>
<gene>
    <name evidence="4" type="ORF">SAMN05444389_10673</name>
</gene>
<dbReference type="InterPro" id="IPR052541">
    <property type="entry name" value="SQRD"/>
</dbReference>
<evidence type="ECO:0000259" key="2">
    <source>
        <dbReference type="Pfam" id="PF07992"/>
    </source>
</evidence>
<keyword evidence="1" id="KW-0732">Signal</keyword>
<dbReference type="InterPro" id="IPR049386">
    <property type="entry name" value="FCSD_central"/>
</dbReference>
<evidence type="ECO:0000256" key="1">
    <source>
        <dbReference type="SAM" id="SignalP"/>
    </source>
</evidence>
<evidence type="ECO:0000313" key="5">
    <source>
        <dbReference type="Proteomes" id="UP000184444"/>
    </source>
</evidence>
<feature type="chain" id="PRO_5012500560" evidence="1">
    <location>
        <begin position="30"/>
        <end position="447"/>
    </location>
</feature>